<keyword evidence="6" id="KW-1185">Reference proteome</keyword>
<reference evidence="5" key="1">
    <citation type="submission" date="2021-05" db="EMBL/GenBank/DDBJ databases">
        <title>The genome of the haptophyte Pavlova lutheri (Diacronema luteri, Pavlovales) - a model for lipid biosynthesis in eukaryotic algae.</title>
        <authorList>
            <person name="Hulatt C.J."/>
            <person name="Posewitz M.C."/>
        </authorList>
    </citation>
    <scope>NUCLEOTIDE SEQUENCE</scope>
    <source>
        <strain evidence="5">NIVA-4/92</strain>
    </source>
</reference>
<keyword evidence="3" id="KW-0012">Acyltransferase</keyword>
<dbReference type="EMBL" id="JAGTXO010000008">
    <property type="protein sequence ID" value="KAG8466202.1"/>
    <property type="molecule type" value="Genomic_DNA"/>
</dbReference>
<evidence type="ECO:0000313" key="5">
    <source>
        <dbReference type="EMBL" id="KAG8466202.1"/>
    </source>
</evidence>
<dbReference type="Proteomes" id="UP000751190">
    <property type="component" value="Unassembled WGS sequence"/>
</dbReference>
<proteinExistence type="predicted"/>
<keyword evidence="2" id="KW-0808">Transferase</keyword>
<dbReference type="InterPro" id="IPR042203">
    <property type="entry name" value="Leu/Phe-tRNA_Trfase_C"/>
</dbReference>
<feature type="compositionally biased region" description="Low complexity" evidence="4">
    <location>
        <begin position="311"/>
        <end position="324"/>
    </location>
</feature>
<dbReference type="OrthoDB" id="2122564at2759"/>
<dbReference type="Pfam" id="PF03588">
    <property type="entry name" value="Leu_Phe_trans"/>
    <property type="match status" value="2"/>
</dbReference>
<comment type="caution">
    <text evidence="5">The sequence shown here is derived from an EMBL/GenBank/DDBJ whole genome shotgun (WGS) entry which is preliminary data.</text>
</comment>
<evidence type="ECO:0000256" key="3">
    <source>
        <dbReference type="ARBA" id="ARBA00023315"/>
    </source>
</evidence>
<sequence length="337" mass="37005">MSAAPPAGGDALELEAELEEPPQGVQWAATQRAYLRAIIEEQIPTFRARPYIHDQQHLLELLAAGLATTLRDEFCWSLCFQPAFVRMLCHEGFLPICSEIANGTGLYVLLPKLHTRRCVLEFGNVRVQKSTRKRARGFRMSVNRAFARVMEGCVEQHGEDWLHPPMRAVLSRLHDWEQARHGVAHDGKAAGVAPAGACGSAMASFELWDEAGQLVAGEVGCVSGRCYTSFTGFHRVANAGSVQLALTARLLERASFAFWDLGQEFEYKAQLGAQLWPRARFLERFHAVRGQPSALHDVSLDAQLLADPAQLLGQAGEPAGSEGPPGQPSMHDEVDDD</sequence>
<dbReference type="AlphaFoldDB" id="A0A8J5XQ17"/>
<dbReference type="GO" id="GO:0005737">
    <property type="term" value="C:cytoplasm"/>
    <property type="evidence" value="ECO:0007669"/>
    <property type="project" value="TreeGrafter"/>
</dbReference>
<evidence type="ECO:0000313" key="6">
    <source>
        <dbReference type="Proteomes" id="UP000751190"/>
    </source>
</evidence>
<evidence type="ECO:0000256" key="1">
    <source>
        <dbReference type="ARBA" id="ARBA00022490"/>
    </source>
</evidence>
<dbReference type="PANTHER" id="PTHR30098:SF2">
    <property type="entry name" value="LEUCYL_PHENYLALANYL-TRNA--PROTEIN TRANSFERASE"/>
    <property type="match status" value="1"/>
</dbReference>
<dbReference type="SUPFAM" id="SSF55729">
    <property type="entry name" value="Acyl-CoA N-acyltransferases (Nat)"/>
    <property type="match status" value="1"/>
</dbReference>
<dbReference type="PANTHER" id="PTHR30098">
    <property type="entry name" value="LEUCYL/PHENYLALANYL-TRNA--PROTEIN TRANSFERASE"/>
    <property type="match status" value="1"/>
</dbReference>
<feature type="region of interest" description="Disordered" evidence="4">
    <location>
        <begin position="311"/>
        <end position="337"/>
    </location>
</feature>
<organism evidence="5 6">
    <name type="scientific">Diacronema lutheri</name>
    <name type="common">Unicellular marine alga</name>
    <name type="synonym">Monochrysis lutheri</name>
    <dbReference type="NCBI Taxonomy" id="2081491"/>
    <lineage>
        <taxon>Eukaryota</taxon>
        <taxon>Haptista</taxon>
        <taxon>Haptophyta</taxon>
        <taxon>Pavlovophyceae</taxon>
        <taxon>Pavlovales</taxon>
        <taxon>Pavlovaceae</taxon>
        <taxon>Diacronema</taxon>
    </lineage>
</organism>
<dbReference type="GO" id="GO:0008914">
    <property type="term" value="F:leucyl-tRNA--protein transferase activity"/>
    <property type="evidence" value="ECO:0007669"/>
    <property type="project" value="InterPro"/>
</dbReference>
<evidence type="ECO:0000256" key="2">
    <source>
        <dbReference type="ARBA" id="ARBA00022679"/>
    </source>
</evidence>
<dbReference type="Gene3D" id="3.40.630.70">
    <property type="entry name" value="Leucyl/phenylalanyl-tRNA-protein transferase, C-terminal domain"/>
    <property type="match status" value="1"/>
</dbReference>
<gene>
    <name evidence="5" type="ORF">KFE25_001958</name>
</gene>
<keyword evidence="1" id="KW-0963">Cytoplasm</keyword>
<dbReference type="InterPro" id="IPR004616">
    <property type="entry name" value="Leu/Phe-tRNA_Trfase"/>
</dbReference>
<dbReference type="OMA" id="LALIMYE"/>
<evidence type="ECO:0000256" key="4">
    <source>
        <dbReference type="SAM" id="MobiDB-lite"/>
    </source>
</evidence>
<dbReference type="InterPro" id="IPR016181">
    <property type="entry name" value="Acyl_CoA_acyltransferase"/>
</dbReference>
<protein>
    <recommendedName>
        <fullName evidence="7">Leucyl/phenylalanyl-tRNA--protein transferase</fullName>
    </recommendedName>
</protein>
<accession>A0A8J5XQ17</accession>
<dbReference type="GO" id="GO:0030163">
    <property type="term" value="P:protein catabolic process"/>
    <property type="evidence" value="ECO:0007669"/>
    <property type="project" value="InterPro"/>
</dbReference>
<evidence type="ECO:0008006" key="7">
    <source>
        <dbReference type="Google" id="ProtNLM"/>
    </source>
</evidence>
<name>A0A8J5XQ17_DIALT</name>